<protein>
    <submittedName>
        <fullName evidence="1">Uncharacterized protein</fullName>
    </submittedName>
</protein>
<organism evidence="1 2">
    <name type="scientific">Dorcoceras hygrometricum</name>
    <dbReference type="NCBI Taxonomy" id="472368"/>
    <lineage>
        <taxon>Eukaryota</taxon>
        <taxon>Viridiplantae</taxon>
        <taxon>Streptophyta</taxon>
        <taxon>Embryophyta</taxon>
        <taxon>Tracheophyta</taxon>
        <taxon>Spermatophyta</taxon>
        <taxon>Magnoliopsida</taxon>
        <taxon>eudicotyledons</taxon>
        <taxon>Gunneridae</taxon>
        <taxon>Pentapetalae</taxon>
        <taxon>asterids</taxon>
        <taxon>lamiids</taxon>
        <taxon>Lamiales</taxon>
        <taxon>Gesneriaceae</taxon>
        <taxon>Didymocarpoideae</taxon>
        <taxon>Trichosporeae</taxon>
        <taxon>Loxocarpinae</taxon>
        <taxon>Dorcoceras</taxon>
    </lineage>
</organism>
<proteinExistence type="predicted"/>
<accession>A0A2Z7DC51</accession>
<evidence type="ECO:0000313" key="2">
    <source>
        <dbReference type="Proteomes" id="UP000250235"/>
    </source>
</evidence>
<reference evidence="1 2" key="1">
    <citation type="journal article" date="2015" name="Proc. Natl. Acad. Sci. U.S.A.">
        <title>The resurrection genome of Boea hygrometrica: A blueprint for survival of dehydration.</title>
        <authorList>
            <person name="Xiao L."/>
            <person name="Yang G."/>
            <person name="Zhang L."/>
            <person name="Yang X."/>
            <person name="Zhao S."/>
            <person name="Ji Z."/>
            <person name="Zhou Q."/>
            <person name="Hu M."/>
            <person name="Wang Y."/>
            <person name="Chen M."/>
            <person name="Xu Y."/>
            <person name="Jin H."/>
            <person name="Xiao X."/>
            <person name="Hu G."/>
            <person name="Bao F."/>
            <person name="Hu Y."/>
            <person name="Wan P."/>
            <person name="Li L."/>
            <person name="Deng X."/>
            <person name="Kuang T."/>
            <person name="Xiang C."/>
            <person name="Zhu J.K."/>
            <person name="Oliver M.J."/>
            <person name="He Y."/>
        </authorList>
    </citation>
    <scope>NUCLEOTIDE SEQUENCE [LARGE SCALE GENOMIC DNA]</scope>
    <source>
        <strain evidence="2">cv. XS01</strain>
    </source>
</reference>
<keyword evidence="2" id="KW-1185">Reference proteome</keyword>
<dbReference type="EMBL" id="KQ987344">
    <property type="protein sequence ID" value="KZV57311.1"/>
    <property type="molecule type" value="Genomic_DNA"/>
</dbReference>
<evidence type="ECO:0000313" key="1">
    <source>
        <dbReference type="EMBL" id="KZV57311.1"/>
    </source>
</evidence>
<name>A0A2Z7DC51_9LAMI</name>
<dbReference type="AlphaFoldDB" id="A0A2Z7DC51"/>
<sequence>MLTNTCRFLIPSRATRDVCQQQLQFAPKPADRYSSEDLSYLELLVSSLLLRVRVARYSGRASCLSFAGIEATPFEEDSDLSGDVTPFSDSRFGVCGMTCPVGTVDFSYHGFSAGRGVDPAGNAPGGG</sequence>
<dbReference type="Proteomes" id="UP000250235">
    <property type="component" value="Unassembled WGS sequence"/>
</dbReference>
<gene>
    <name evidence="1" type="ORF">F511_39368</name>
</gene>